<accession>A0A8D5JRG1</accession>
<evidence type="ECO:0000313" key="2">
    <source>
        <dbReference type="Proteomes" id="UP000826725"/>
    </source>
</evidence>
<sequence>MKEIILFPFNGNAREALSTIEAINAAQPSWTVLGFIDDDALKAGRGCGGIKVLGGRNILSKFPDAFVLAVPGRPDNFRRRKIIIDSLELPDSRFATIIHPTVSKGIGCEVGMNTLLMANVVLTVNVTVGNHVVMLPGSVICHDSVIEDYTLIGSNVSVSGVCQSGKTVMSGVV</sequence>
<protein>
    <submittedName>
        <fullName evidence="1">Transferase</fullName>
    </submittedName>
</protein>
<keyword evidence="1" id="KW-0808">Transferase</keyword>
<reference evidence="1" key="1">
    <citation type="submission" date="2020-09" db="EMBL/GenBank/DDBJ databases">
        <title>Desulfogranum mesoprofundum gen. nov., sp. nov., a novel mesophilic, sulfate-reducing chemolithoautotroph isolated from a deep-sea hydrothermal vent chimney in the Suiyo Seamount.</title>
        <authorList>
            <person name="Hashimoto Y."/>
            <person name="Nakagawa S."/>
        </authorList>
    </citation>
    <scope>NUCLEOTIDE SEQUENCE</scope>
    <source>
        <strain evidence="1">KT2</strain>
    </source>
</reference>
<keyword evidence="2" id="KW-1185">Reference proteome</keyword>
<dbReference type="EMBL" id="AP024086">
    <property type="protein sequence ID" value="BCL61011.1"/>
    <property type="molecule type" value="Genomic_DNA"/>
</dbReference>
<proteinExistence type="predicted"/>
<gene>
    <name evidence="1" type="ORF">DGMP_17040</name>
</gene>
<dbReference type="GO" id="GO:0016740">
    <property type="term" value="F:transferase activity"/>
    <property type="evidence" value="ECO:0007669"/>
    <property type="project" value="UniProtKB-KW"/>
</dbReference>
<dbReference type="KEGG" id="dbk:DGMP_17040"/>
<organism evidence="1 2">
    <name type="scientific">Desulfomarina profundi</name>
    <dbReference type="NCBI Taxonomy" id="2772557"/>
    <lineage>
        <taxon>Bacteria</taxon>
        <taxon>Pseudomonadati</taxon>
        <taxon>Thermodesulfobacteriota</taxon>
        <taxon>Desulfobulbia</taxon>
        <taxon>Desulfobulbales</taxon>
        <taxon>Desulfobulbaceae</taxon>
        <taxon>Desulfomarina</taxon>
    </lineage>
</organism>
<evidence type="ECO:0000313" key="1">
    <source>
        <dbReference type="EMBL" id="BCL61011.1"/>
    </source>
</evidence>
<dbReference type="AlphaFoldDB" id="A0A8D5JRG1"/>
<name>A0A8D5JRG1_9BACT</name>
<dbReference type="Proteomes" id="UP000826725">
    <property type="component" value="Chromosome"/>
</dbReference>